<dbReference type="Pfam" id="PF00328">
    <property type="entry name" value="His_Phos_2"/>
    <property type="match status" value="2"/>
</dbReference>
<dbReference type="InterPro" id="IPR000560">
    <property type="entry name" value="His_Pase_clade-2"/>
</dbReference>
<keyword evidence="4" id="KW-1015">Disulfide bond</keyword>
<dbReference type="CDD" id="cd07061">
    <property type="entry name" value="HP_HAP_like"/>
    <property type="match status" value="1"/>
</dbReference>
<feature type="active site" description="Proton donor" evidence="3">
    <location>
        <position position="366"/>
    </location>
</feature>
<dbReference type="SUPFAM" id="SSF53254">
    <property type="entry name" value="Phosphoglycerate mutase-like"/>
    <property type="match status" value="1"/>
</dbReference>
<gene>
    <name evidence="5" type="ORF">TARUN_10276</name>
</gene>
<dbReference type="InterPro" id="IPR029033">
    <property type="entry name" value="His_PPase_superfam"/>
</dbReference>
<feature type="disulfide bond" evidence="4">
    <location>
        <begin position="441"/>
        <end position="449"/>
    </location>
</feature>
<feature type="active site" description="Nucleophile" evidence="3">
    <location>
        <position position="127"/>
    </location>
</feature>
<reference evidence="5 6" key="1">
    <citation type="journal article" date="2018" name="PLoS Pathog.">
        <title>Evolution of structural diversity of trichothecenes, a family of toxins produced by plant pathogenic and entomopathogenic fungi.</title>
        <authorList>
            <person name="Proctor R.H."/>
            <person name="McCormick S.P."/>
            <person name="Kim H.S."/>
            <person name="Cardoza R.E."/>
            <person name="Stanley A.M."/>
            <person name="Lindo L."/>
            <person name="Kelly A."/>
            <person name="Brown D.W."/>
            <person name="Lee T."/>
            <person name="Vaughan M.M."/>
            <person name="Alexander N.J."/>
            <person name="Busman M."/>
            <person name="Gutierrez S."/>
        </authorList>
    </citation>
    <scope>NUCLEOTIDE SEQUENCE [LARGE SCALE GENOMIC DNA]</scope>
    <source>
        <strain evidence="5 6">IBT 40837</strain>
    </source>
</reference>
<evidence type="ECO:0000256" key="1">
    <source>
        <dbReference type="ARBA" id="ARBA00022801"/>
    </source>
</evidence>
<dbReference type="PANTHER" id="PTHR20963:SF18">
    <property type="entry name" value="ACID PHOSPHATASE PHO11-RELATED"/>
    <property type="match status" value="1"/>
</dbReference>
<dbReference type="STRING" id="490622.A0A395N790"/>
<dbReference type="PIRSF" id="PIRSF000894">
    <property type="entry name" value="Acid_phosphatase"/>
    <property type="match status" value="1"/>
</dbReference>
<keyword evidence="6" id="KW-1185">Reference proteome</keyword>
<evidence type="ECO:0000256" key="4">
    <source>
        <dbReference type="PIRSR" id="PIRSR000894-2"/>
    </source>
</evidence>
<evidence type="ECO:0000313" key="5">
    <source>
        <dbReference type="EMBL" id="RFU71985.1"/>
    </source>
</evidence>
<evidence type="ECO:0000256" key="3">
    <source>
        <dbReference type="PIRSR" id="PIRSR000894-1"/>
    </source>
</evidence>
<dbReference type="Gene3D" id="3.40.50.1240">
    <property type="entry name" value="Phosphoglycerate mutase-like"/>
    <property type="match status" value="2"/>
</dbReference>
<dbReference type="AlphaFoldDB" id="A0A395N790"/>
<dbReference type="OrthoDB" id="6509975at2759"/>
<dbReference type="Proteomes" id="UP000266272">
    <property type="component" value="Unassembled WGS sequence"/>
</dbReference>
<evidence type="ECO:0000313" key="6">
    <source>
        <dbReference type="Proteomes" id="UP000266272"/>
    </source>
</evidence>
<keyword evidence="2" id="KW-0325">Glycoprotein</keyword>
<protein>
    <submittedName>
        <fullName evidence="5">3-phytase b</fullName>
    </submittedName>
</protein>
<evidence type="ECO:0000256" key="2">
    <source>
        <dbReference type="ARBA" id="ARBA00023180"/>
    </source>
</evidence>
<dbReference type="GO" id="GO:0009277">
    <property type="term" value="C:fungal-type cell wall"/>
    <property type="evidence" value="ECO:0007669"/>
    <property type="project" value="TreeGrafter"/>
</dbReference>
<comment type="caution">
    <text evidence="5">The sequence shown here is derived from an EMBL/GenBank/DDBJ whole genome shotgun (WGS) entry which is preliminary data.</text>
</comment>
<organism evidence="5 6">
    <name type="scientific">Trichoderma arundinaceum</name>
    <dbReference type="NCBI Taxonomy" id="490622"/>
    <lineage>
        <taxon>Eukaryota</taxon>
        <taxon>Fungi</taxon>
        <taxon>Dikarya</taxon>
        <taxon>Ascomycota</taxon>
        <taxon>Pezizomycotina</taxon>
        <taxon>Sordariomycetes</taxon>
        <taxon>Hypocreomycetidae</taxon>
        <taxon>Hypocreales</taxon>
        <taxon>Hypocreaceae</taxon>
        <taxon>Trichoderma</taxon>
    </lineage>
</organism>
<dbReference type="InterPro" id="IPR016274">
    <property type="entry name" value="Histidine_acid_Pase_euk"/>
</dbReference>
<dbReference type="EMBL" id="PXOA01001054">
    <property type="protein sequence ID" value="RFU71985.1"/>
    <property type="molecule type" value="Genomic_DNA"/>
</dbReference>
<accession>A0A395N790</accession>
<proteinExistence type="predicted"/>
<name>A0A395N790_TRIAR</name>
<sequence>MHTQRLGSAHANGALIAVLFQEHCDWEALIRPMPIRILESFAPYHLSKIVSLLAGVTAAVGGYAPNKPSKTGSYPMGGAYDQSFQEGYSILKHYGHNGPYSNRMSYGIGRDPPQGCAVDQVIMIHRHGERYLEGAAATKVPNTLRKVYSANVTRWSDELEFLNRWQYFIPHEGYIGLETYTGPYSGLMDAYRHGAEYAVRYGHLWDPTASNLTIPMFSAGWERVVQTGRKFAFDLGEGFFGWNYTDVVAMNIISEDWTQGANSLTPKCLTDEKLGSLKLNSTDVYNLMQMAAFELNVRGYSDWIDVFTLDEWVSFGYTQDLYFYYCAGPGNEKMKAVGSVYANATLKLLNEGPDKAGKMYWSFSHDTSITPIFAALGIAVPDSDLDLEHIRFPNEYQLGNIMPMGGHLTMERMACNATQVTAADTYVRLVLNEAVVPFSRCQNGPGFSCSLSNYTSIVSRSLLDFASTCGYNESYPQQLNFFWDYNTTKINNEQNGYIPYQSSQVYSQ</sequence>
<dbReference type="GO" id="GO:0003993">
    <property type="term" value="F:acid phosphatase activity"/>
    <property type="evidence" value="ECO:0007669"/>
    <property type="project" value="TreeGrafter"/>
</dbReference>
<keyword evidence="1" id="KW-0378">Hydrolase</keyword>
<dbReference type="PANTHER" id="PTHR20963">
    <property type="entry name" value="MULTIPLE INOSITOL POLYPHOSPHATE PHOSPHATASE-RELATED"/>
    <property type="match status" value="1"/>
</dbReference>
<feature type="disulfide bond" evidence="4">
    <location>
        <begin position="116"/>
        <end position="415"/>
    </location>
</feature>